<accession>A0A4C1YRA3</accession>
<name>A0A4C1YRA3_EUMVA</name>
<dbReference type="AlphaFoldDB" id="A0A4C1YRA3"/>
<organism evidence="1 2">
    <name type="scientific">Eumeta variegata</name>
    <name type="common">Bagworm moth</name>
    <name type="synonym">Eumeta japonica</name>
    <dbReference type="NCBI Taxonomy" id="151549"/>
    <lineage>
        <taxon>Eukaryota</taxon>
        <taxon>Metazoa</taxon>
        <taxon>Ecdysozoa</taxon>
        <taxon>Arthropoda</taxon>
        <taxon>Hexapoda</taxon>
        <taxon>Insecta</taxon>
        <taxon>Pterygota</taxon>
        <taxon>Neoptera</taxon>
        <taxon>Endopterygota</taxon>
        <taxon>Lepidoptera</taxon>
        <taxon>Glossata</taxon>
        <taxon>Ditrysia</taxon>
        <taxon>Tineoidea</taxon>
        <taxon>Psychidae</taxon>
        <taxon>Oiketicinae</taxon>
        <taxon>Eumeta</taxon>
    </lineage>
</organism>
<evidence type="ECO:0000313" key="2">
    <source>
        <dbReference type="Proteomes" id="UP000299102"/>
    </source>
</evidence>
<protein>
    <submittedName>
        <fullName evidence="1">Uncharacterized protein</fullName>
    </submittedName>
</protein>
<proteinExistence type="predicted"/>
<dbReference type="EMBL" id="BGZK01001334">
    <property type="protein sequence ID" value="GBP77513.1"/>
    <property type="molecule type" value="Genomic_DNA"/>
</dbReference>
<evidence type="ECO:0000313" key="1">
    <source>
        <dbReference type="EMBL" id="GBP77513.1"/>
    </source>
</evidence>
<comment type="caution">
    <text evidence="1">The sequence shown here is derived from an EMBL/GenBank/DDBJ whole genome shotgun (WGS) entry which is preliminary data.</text>
</comment>
<gene>
    <name evidence="1" type="ORF">EVAR_98966_1</name>
</gene>
<dbReference type="Proteomes" id="UP000299102">
    <property type="component" value="Unassembled WGS sequence"/>
</dbReference>
<keyword evidence="2" id="KW-1185">Reference proteome</keyword>
<sequence>MASIVFGRDRTGARLCISRHSYLESNGRCQLSRPRIGRAAVIYHAYTCPFIRDNIGLSNKRPTRHRPSVRPCLRCAFMIAAVEVLRTRRRIYDYSHPRPPSLAEQPLGSDVEGSELDPRYGGAFVIFFSACWL</sequence>
<reference evidence="1 2" key="1">
    <citation type="journal article" date="2019" name="Commun. Biol.">
        <title>The bagworm genome reveals a unique fibroin gene that provides high tensile strength.</title>
        <authorList>
            <person name="Kono N."/>
            <person name="Nakamura H."/>
            <person name="Ohtoshi R."/>
            <person name="Tomita M."/>
            <person name="Numata K."/>
            <person name="Arakawa K."/>
        </authorList>
    </citation>
    <scope>NUCLEOTIDE SEQUENCE [LARGE SCALE GENOMIC DNA]</scope>
</reference>